<evidence type="ECO:0000313" key="3">
    <source>
        <dbReference type="Proteomes" id="UP001159427"/>
    </source>
</evidence>
<comment type="caution">
    <text evidence="2">The sequence shown here is derived from an EMBL/GenBank/DDBJ whole genome shotgun (WGS) entry which is preliminary data.</text>
</comment>
<organism evidence="2 3">
    <name type="scientific">Porites evermanni</name>
    <dbReference type="NCBI Taxonomy" id="104178"/>
    <lineage>
        <taxon>Eukaryota</taxon>
        <taxon>Metazoa</taxon>
        <taxon>Cnidaria</taxon>
        <taxon>Anthozoa</taxon>
        <taxon>Hexacorallia</taxon>
        <taxon>Scleractinia</taxon>
        <taxon>Fungiina</taxon>
        <taxon>Poritidae</taxon>
        <taxon>Porites</taxon>
    </lineage>
</organism>
<dbReference type="Gene3D" id="1.20.1250.20">
    <property type="entry name" value="MFS general substrate transporter like domains"/>
    <property type="match status" value="1"/>
</dbReference>
<feature type="transmembrane region" description="Helical" evidence="1">
    <location>
        <begin position="213"/>
        <end position="235"/>
    </location>
</feature>
<evidence type="ECO:0008006" key="4">
    <source>
        <dbReference type="Google" id="ProtNLM"/>
    </source>
</evidence>
<dbReference type="PANTHER" id="PTHR11360">
    <property type="entry name" value="MONOCARBOXYLATE TRANSPORTER"/>
    <property type="match status" value="1"/>
</dbReference>
<dbReference type="InterPro" id="IPR011701">
    <property type="entry name" value="MFS"/>
</dbReference>
<dbReference type="EMBL" id="CALNXI010001948">
    <property type="protein sequence ID" value="CAH3180213.1"/>
    <property type="molecule type" value="Genomic_DNA"/>
</dbReference>
<dbReference type="PANTHER" id="PTHR11360:SF251">
    <property type="entry name" value="MAJOR FACILITATOR SUPERFAMILY (MFS) PROFILE DOMAIN-CONTAINING PROTEIN"/>
    <property type="match status" value="1"/>
</dbReference>
<feature type="transmembrane region" description="Helical" evidence="1">
    <location>
        <begin position="255"/>
        <end position="272"/>
    </location>
</feature>
<gene>
    <name evidence="2" type="ORF">PEVE_00012790</name>
</gene>
<feature type="transmembrane region" description="Helical" evidence="1">
    <location>
        <begin position="188"/>
        <end position="207"/>
    </location>
</feature>
<feature type="transmembrane region" description="Helical" evidence="1">
    <location>
        <begin position="119"/>
        <end position="137"/>
    </location>
</feature>
<feature type="transmembrane region" description="Helical" evidence="1">
    <location>
        <begin position="278"/>
        <end position="300"/>
    </location>
</feature>
<sequence>MGKKTFVSVTYENERISKKNSLPYLKCVFNLSCVVHGPIYGRFMGFYFSFPFVTLLQDAFAPRANQRFKLLTLGVGDSLLLPFTSIPLGPTLAKANLHALFSLTNRSSNWRNLNFKTKYGIGIVQILLFLLFRLHFLNLPYILLLKYSEDNGISAQAASRLFIFIGLASSLARIITGKLCNIKKVNSIFIYQASMLLAALSVFLLHFAATKYWLLIVFSFIYGFSDGIFMTSAVYTQLTCVDAKRVTASFCTSNMFYSIAAAAGSPIAGIIVDNTGSYVYSFYMTGGVLLVAFLIPMVLIPINHRSIRVLPQSHVNDDKQIVTQGTEGIKTQGQTHQEEIPI</sequence>
<dbReference type="SUPFAM" id="SSF103473">
    <property type="entry name" value="MFS general substrate transporter"/>
    <property type="match status" value="1"/>
</dbReference>
<dbReference type="InterPro" id="IPR050327">
    <property type="entry name" value="Proton-linked_MCT"/>
</dbReference>
<keyword evidence="3" id="KW-1185">Reference proteome</keyword>
<keyword evidence="1" id="KW-0472">Membrane</keyword>
<keyword evidence="1" id="KW-0812">Transmembrane</keyword>
<feature type="transmembrane region" description="Helical" evidence="1">
    <location>
        <begin position="39"/>
        <end position="60"/>
    </location>
</feature>
<evidence type="ECO:0000256" key="1">
    <source>
        <dbReference type="SAM" id="Phobius"/>
    </source>
</evidence>
<dbReference type="Pfam" id="PF07690">
    <property type="entry name" value="MFS_1"/>
    <property type="match status" value="1"/>
</dbReference>
<reference evidence="2 3" key="1">
    <citation type="submission" date="2022-05" db="EMBL/GenBank/DDBJ databases">
        <authorList>
            <consortium name="Genoscope - CEA"/>
            <person name="William W."/>
        </authorList>
    </citation>
    <scope>NUCLEOTIDE SEQUENCE [LARGE SCALE GENOMIC DNA]</scope>
</reference>
<proteinExistence type="predicted"/>
<keyword evidence="1" id="KW-1133">Transmembrane helix</keyword>
<evidence type="ECO:0000313" key="2">
    <source>
        <dbReference type="EMBL" id="CAH3180213.1"/>
    </source>
</evidence>
<name>A0ABN8RPC3_9CNID</name>
<accession>A0ABN8RPC3</accession>
<protein>
    <recommendedName>
        <fullName evidence="4">Major facilitator superfamily (MFS) profile domain-containing protein</fullName>
    </recommendedName>
</protein>
<feature type="transmembrane region" description="Helical" evidence="1">
    <location>
        <begin position="157"/>
        <end position="176"/>
    </location>
</feature>
<dbReference type="InterPro" id="IPR036259">
    <property type="entry name" value="MFS_trans_sf"/>
</dbReference>
<dbReference type="Proteomes" id="UP001159427">
    <property type="component" value="Unassembled WGS sequence"/>
</dbReference>